<evidence type="ECO:0000313" key="3">
    <source>
        <dbReference type="Proteomes" id="UP001139311"/>
    </source>
</evidence>
<proteinExistence type="predicted"/>
<dbReference type="Proteomes" id="UP001139311">
    <property type="component" value="Unassembled WGS sequence"/>
</dbReference>
<dbReference type="RefSeq" id="WP_226613750.1">
    <property type="nucleotide sequence ID" value="NZ_JAJAQI010000064.1"/>
</dbReference>
<protein>
    <recommendedName>
        <fullName evidence="4">Anti-sigma factor NepR domain-containing protein</fullName>
    </recommendedName>
</protein>
<reference evidence="2" key="1">
    <citation type="submission" date="2021-10" db="EMBL/GenBank/DDBJ databases">
        <title>Roseicella aerolatum sp. nov., isolated from aerosols of e-waste dismantling site.</title>
        <authorList>
            <person name="Qin T."/>
        </authorList>
    </citation>
    <scope>NUCLEOTIDE SEQUENCE</scope>
    <source>
        <strain evidence="2">GB24</strain>
    </source>
</reference>
<keyword evidence="3" id="KW-1185">Reference proteome</keyword>
<evidence type="ECO:0000256" key="1">
    <source>
        <dbReference type="SAM" id="MobiDB-lite"/>
    </source>
</evidence>
<organism evidence="2 3">
    <name type="scientific">Roseicella aerolata</name>
    <dbReference type="NCBI Taxonomy" id="2883479"/>
    <lineage>
        <taxon>Bacteria</taxon>
        <taxon>Pseudomonadati</taxon>
        <taxon>Pseudomonadota</taxon>
        <taxon>Alphaproteobacteria</taxon>
        <taxon>Acetobacterales</taxon>
        <taxon>Roseomonadaceae</taxon>
        <taxon>Roseicella</taxon>
    </lineage>
</organism>
<accession>A0A9X1IIE2</accession>
<name>A0A9X1IIE2_9PROT</name>
<sequence>MTRPSQTQGPDESAGAAPEPTEPAERPGIGSDMQSATLAPRLRDAEAPPLDAAAFDSWLRGHLEQMHAAVLSEPVPERFLRLLRLPPG</sequence>
<dbReference type="EMBL" id="JAJAQI010000064">
    <property type="protein sequence ID" value="MCB4825077.1"/>
    <property type="molecule type" value="Genomic_DNA"/>
</dbReference>
<gene>
    <name evidence="2" type="ORF">LHA35_25450</name>
</gene>
<feature type="region of interest" description="Disordered" evidence="1">
    <location>
        <begin position="1"/>
        <end position="45"/>
    </location>
</feature>
<comment type="caution">
    <text evidence="2">The sequence shown here is derived from an EMBL/GenBank/DDBJ whole genome shotgun (WGS) entry which is preliminary data.</text>
</comment>
<feature type="compositionally biased region" description="Polar residues" evidence="1">
    <location>
        <begin position="1"/>
        <end position="10"/>
    </location>
</feature>
<dbReference type="AlphaFoldDB" id="A0A9X1IIE2"/>
<evidence type="ECO:0000313" key="2">
    <source>
        <dbReference type="EMBL" id="MCB4825077.1"/>
    </source>
</evidence>
<evidence type="ECO:0008006" key="4">
    <source>
        <dbReference type="Google" id="ProtNLM"/>
    </source>
</evidence>